<evidence type="ECO:0000259" key="2">
    <source>
        <dbReference type="PROSITE" id="PS50887"/>
    </source>
</evidence>
<dbReference type="RefSeq" id="WP_189613251.1">
    <property type="nucleotide sequence ID" value="NZ_BMXR01000017.1"/>
</dbReference>
<dbReference type="Pfam" id="PF00990">
    <property type="entry name" value="GGDEF"/>
    <property type="match status" value="1"/>
</dbReference>
<dbReference type="SMART" id="SM00267">
    <property type="entry name" value="GGDEF"/>
    <property type="match status" value="1"/>
</dbReference>
<protein>
    <recommendedName>
        <fullName evidence="2">GGDEF domain-containing protein</fullName>
    </recommendedName>
</protein>
<evidence type="ECO:0000313" key="3">
    <source>
        <dbReference type="EMBL" id="GGX73394.1"/>
    </source>
</evidence>
<keyword evidence="1" id="KW-0472">Membrane</keyword>
<dbReference type="Gene3D" id="3.30.70.270">
    <property type="match status" value="1"/>
</dbReference>
<dbReference type="InterPro" id="IPR000160">
    <property type="entry name" value="GGDEF_dom"/>
</dbReference>
<gene>
    <name evidence="3" type="ORF">GCM10007392_46030</name>
</gene>
<feature type="transmembrane region" description="Helical" evidence="1">
    <location>
        <begin position="100"/>
        <end position="116"/>
    </location>
</feature>
<dbReference type="Proteomes" id="UP000626148">
    <property type="component" value="Unassembled WGS sequence"/>
</dbReference>
<comment type="caution">
    <text evidence="3">The sequence shown here is derived from an EMBL/GenBank/DDBJ whole genome shotgun (WGS) entry which is preliminary data.</text>
</comment>
<dbReference type="InterPro" id="IPR052155">
    <property type="entry name" value="Biofilm_reg_signaling"/>
</dbReference>
<feature type="domain" description="GGDEF" evidence="2">
    <location>
        <begin position="218"/>
        <end position="350"/>
    </location>
</feature>
<sequence length="371" mass="42037">MTVKFWPTAVPGDSELRSLSLRMSLWVGLIAYGIYILALEFTAESGFLVPFLLLCAGLHGLALISYYLDKPLFAATWMVLVFLFCFTIMNLFGFTRMQSAEYYFLLIPALIFMVLPPERREWQNTLLTLTLALLTLVFIVPEPAEPWFVMSEDAYRRFKWLDLVVCFIGMAVVCRYFIYRLMHQRNQLERLALTDALTGLPNRHGLMRQLATWYNQGQPFAVYLLDVDEMRAINRRHGHEIGDTLMRKLAQRLRADIDELALIARVGADQFVIAVEAMTDEDVTLSLARRIQSSASRMAFDLGGRAERIEVSIGTTLSLDREEPQALLARLGQALRQARDKADRVHLMPAQADVAEGVSAEPSSAPLATRP</sequence>
<dbReference type="PROSITE" id="PS50887">
    <property type="entry name" value="GGDEF"/>
    <property type="match status" value="1"/>
</dbReference>
<dbReference type="InterPro" id="IPR043128">
    <property type="entry name" value="Rev_trsase/Diguanyl_cyclase"/>
</dbReference>
<evidence type="ECO:0000256" key="1">
    <source>
        <dbReference type="SAM" id="Phobius"/>
    </source>
</evidence>
<accession>A0A918KTM8</accession>
<feature type="transmembrane region" description="Helical" evidence="1">
    <location>
        <begin position="20"/>
        <end position="39"/>
    </location>
</feature>
<dbReference type="PANTHER" id="PTHR44757:SF2">
    <property type="entry name" value="BIOFILM ARCHITECTURE MAINTENANCE PROTEIN MBAA"/>
    <property type="match status" value="1"/>
</dbReference>
<dbReference type="PANTHER" id="PTHR44757">
    <property type="entry name" value="DIGUANYLATE CYCLASE DGCP"/>
    <property type="match status" value="1"/>
</dbReference>
<name>A0A918KTM8_9GAMM</name>
<dbReference type="NCBIfam" id="TIGR00254">
    <property type="entry name" value="GGDEF"/>
    <property type="match status" value="1"/>
</dbReference>
<keyword evidence="1" id="KW-1133">Transmembrane helix</keyword>
<feature type="transmembrane region" description="Helical" evidence="1">
    <location>
        <begin position="122"/>
        <end position="140"/>
    </location>
</feature>
<feature type="transmembrane region" description="Helical" evidence="1">
    <location>
        <begin position="46"/>
        <end position="68"/>
    </location>
</feature>
<keyword evidence="1" id="KW-0812">Transmembrane</keyword>
<dbReference type="AlphaFoldDB" id="A0A918KTM8"/>
<feature type="transmembrane region" description="Helical" evidence="1">
    <location>
        <begin position="74"/>
        <end position="93"/>
    </location>
</feature>
<feature type="transmembrane region" description="Helical" evidence="1">
    <location>
        <begin position="160"/>
        <end position="178"/>
    </location>
</feature>
<organism evidence="3 4">
    <name type="scientific">Saccharospirillum salsuginis</name>
    <dbReference type="NCBI Taxonomy" id="418750"/>
    <lineage>
        <taxon>Bacteria</taxon>
        <taxon>Pseudomonadati</taxon>
        <taxon>Pseudomonadota</taxon>
        <taxon>Gammaproteobacteria</taxon>
        <taxon>Oceanospirillales</taxon>
        <taxon>Saccharospirillaceae</taxon>
        <taxon>Saccharospirillum</taxon>
    </lineage>
</organism>
<dbReference type="InterPro" id="IPR029787">
    <property type="entry name" value="Nucleotide_cyclase"/>
</dbReference>
<reference evidence="3" key="1">
    <citation type="journal article" date="2014" name="Int. J. Syst. Evol. Microbiol.">
        <title>Complete genome sequence of Corynebacterium casei LMG S-19264T (=DSM 44701T), isolated from a smear-ripened cheese.</title>
        <authorList>
            <consortium name="US DOE Joint Genome Institute (JGI-PGF)"/>
            <person name="Walter F."/>
            <person name="Albersmeier A."/>
            <person name="Kalinowski J."/>
            <person name="Ruckert C."/>
        </authorList>
    </citation>
    <scope>NUCLEOTIDE SEQUENCE</scope>
    <source>
        <strain evidence="3">KCTC 22169</strain>
    </source>
</reference>
<reference evidence="3" key="2">
    <citation type="submission" date="2020-09" db="EMBL/GenBank/DDBJ databases">
        <authorList>
            <person name="Sun Q."/>
            <person name="Kim S."/>
        </authorList>
    </citation>
    <scope>NUCLEOTIDE SEQUENCE</scope>
    <source>
        <strain evidence="3">KCTC 22169</strain>
    </source>
</reference>
<dbReference type="EMBL" id="BMXR01000017">
    <property type="protein sequence ID" value="GGX73394.1"/>
    <property type="molecule type" value="Genomic_DNA"/>
</dbReference>
<keyword evidence="4" id="KW-1185">Reference proteome</keyword>
<dbReference type="SUPFAM" id="SSF55073">
    <property type="entry name" value="Nucleotide cyclase"/>
    <property type="match status" value="1"/>
</dbReference>
<dbReference type="CDD" id="cd01949">
    <property type="entry name" value="GGDEF"/>
    <property type="match status" value="1"/>
</dbReference>
<proteinExistence type="predicted"/>
<evidence type="ECO:0000313" key="4">
    <source>
        <dbReference type="Proteomes" id="UP000626148"/>
    </source>
</evidence>